<evidence type="ECO:0000256" key="8">
    <source>
        <dbReference type="SAM" id="MobiDB-lite"/>
    </source>
</evidence>
<evidence type="ECO:0000313" key="10">
    <source>
        <dbReference type="Proteomes" id="UP000606463"/>
    </source>
</evidence>
<dbReference type="SUPFAM" id="SSF53335">
    <property type="entry name" value="S-adenosyl-L-methionine-dependent methyltransferases"/>
    <property type="match status" value="1"/>
</dbReference>
<keyword evidence="6 7" id="KW-0949">S-adenosyl-L-methionine</keyword>
<evidence type="ECO:0000256" key="5">
    <source>
        <dbReference type="ARBA" id="ARBA00022679"/>
    </source>
</evidence>
<dbReference type="InterPro" id="IPR002903">
    <property type="entry name" value="RsmH"/>
</dbReference>
<dbReference type="CDD" id="cd02440">
    <property type="entry name" value="AdoMet_MTases"/>
    <property type="match status" value="1"/>
</dbReference>
<name>A0A9D0YQK9_AQUAO</name>
<comment type="function">
    <text evidence="7">Specifically methylates the N4 position of cytidine in position 1402 (C1402) of 16S rRNA.</text>
</comment>
<dbReference type="HAMAP" id="MF_01007">
    <property type="entry name" value="16SrRNA_methyltr_H"/>
    <property type="match status" value="1"/>
</dbReference>
<evidence type="ECO:0000313" key="9">
    <source>
        <dbReference type="EMBL" id="HIP98164.1"/>
    </source>
</evidence>
<feature type="binding site" evidence="7">
    <location>
        <position position="107"/>
    </location>
    <ligand>
        <name>S-adenosyl-L-methionine</name>
        <dbReference type="ChEBI" id="CHEBI:59789"/>
    </ligand>
</feature>
<comment type="caution">
    <text evidence="9">The sequence shown here is derived from an EMBL/GenBank/DDBJ whole genome shotgun (WGS) entry which is preliminary data.</text>
</comment>
<comment type="catalytic activity">
    <reaction evidence="7">
        <text>cytidine(1402) in 16S rRNA + S-adenosyl-L-methionine = N(4)-methylcytidine(1402) in 16S rRNA + S-adenosyl-L-homocysteine + H(+)</text>
        <dbReference type="Rhea" id="RHEA:42928"/>
        <dbReference type="Rhea" id="RHEA-COMP:10286"/>
        <dbReference type="Rhea" id="RHEA-COMP:10287"/>
        <dbReference type="ChEBI" id="CHEBI:15378"/>
        <dbReference type="ChEBI" id="CHEBI:57856"/>
        <dbReference type="ChEBI" id="CHEBI:59789"/>
        <dbReference type="ChEBI" id="CHEBI:74506"/>
        <dbReference type="ChEBI" id="CHEBI:82748"/>
        <dbReference type="EC" id="2.1.1.199"/>
    </reaction>
</comment>
<keyword evidence="5 7" id="KW-0808">Transferase</keyword>
<protein>
    <recommendedName>
        <fullName evidence="7">Ribosomal RNA small subunit methyltransferase H</fullName>
        <ecNumber evidence="7">2.1.1.199</ecNumber>
    </recommendedName>
    <alternativeName>
        <fullName evidence="7">16S rRNA m(4)C1402 methyltransferase</fullName>
    </alternativeName>
    <alternativeName>
        <fullName evidence="7">rRNA (cytosine-N(4)-)-methyltransferase RsmH</fullName>
    </alternativeName>
</protein>
<accession>A0A9D0YQK9</accession>
<dbReference type="EMBL" id="DQVE01000022">
    <property type="protein sequence ID" value="HIP98164.1"/>
    <property type="molecule type" value="Genomic_DNA"/>
</dbReference>
<comment type="similarity">
    <text evidence="1 7">Belongs to the methyltransferase superfamily. RsmH family.</text>
</comment>
<feature type="binding site" evidence="7">
    <location>
        <begin position="33"/>
        <end position="35"/>
    </location>
    <ligand>
        <name>S-adenosyl-L-methionine</name>
        <dbReference type="ChEBI" id="CHEBI:59789"/>
    </ligand>
</feature>
<keyword evidence="3 7" id="KW-0698">rRNA processing</keyword>
<keyword evidence="2 7" id="KW-0963">Cytoplasm</keyword>
<proteinExistence type="inferred from homology"/>
<dbReference type="PANTHER" id="PTHR11265:SF0">
    <property type="entry name" value="12S RRNA N4-METHYLCYTIDINE METHYLTRANSFERASE"/>
    <property type="match status" value="1"/>
</dbReference>
<feature type="region of interest" description="Disordered" evidence="8">
    <location>
        <begin position="273"/>
        <end position="294"/>
    </location>
</feature>
<dbReference type="InterPro" id="IPR023397">
    <property type="entry name" value="SAM-dep_MeTrfase_MraW_recog"/>
</dbReference>
<evidence type="ECO:0000256" key="6">
    <source>
        <dbReference type="ARBA" id="ARBA00022691"/>
    </source>
</evidence>
<dbReference type="PANTHER" id="PTHR11265">
    <property type="entry name" value="S-ADENOSYL-METHYLTRANSFERASE MRAW"/>
    <property type="match status" value="1"/>
</dbReference>
<comment type="subcellular location">
    <subcellularLocation>
        <location evidence="7">Cytoplasm</location>
    </subcellularLocation>
</comment>
<feature type="binding site" evidence="7">
    <location>
        <position position="52"/>
    </location>
    <ligand>
        <name>S-adenosyl-L-methionine</name>
        <dbReference type="ChEBI" id="CHEBI:59789"/>
    </ligand>
</feature>
<evidence type="ECO:0000256" key="1">
    <source>
        <dbReference type="ARBA" id="ARBA00010396"/>
    </source>
</evidence>
<dbReference type="GO" id="GO:0070475">
    <property type="term" value="P:rRNA base methylation"/>
    <property type="evidence" value="ECO:0007669"/>
    <property type="project" value="UniProtKB-UniRule"/>
</dbReference>
<dbReference type="Proteomes" id="UP000606463">
    <property type="component" value="Unassembled WGS sequence"/>
</dbReference>
<dbReference type="NCBIfam" id="TIGR00006">
    <property type="entry name" value="16S rRNA (cytosine(1402)-N(4))-methyltransferase RsmH"/>
    <property type="match status" value="1"/>
</dbReference>
<keyword evidence="4 7" id="KW-0489">Methyltransferase</keyword>
<dbReference type="Gene3D" id="3.40.50.150">
    <property type="entry name" value="Vaccinia Virus protein VP39"/>
    <property type="match status" value="1"/>
</dbReference>
<organism evidence="9 10">
    <name type="scientific">Aquifex aeolicus</name>
    <dbReference type="NCBI Taxonomy" id="63363"/>
    <lineage>
        <taxon>Bacteria</taxon>
        <taxon>Pseudomonadati</taxon>
        <taxon>Aquificota</taxon>
        <taxon>Aquificia</taxon>
        <taxon>Aquificales</taxon>
        <taxon>Aquificaceae</taxon>
        <taxon>Aquifex</taxon>
    </lineage>
</organism>
<feature type="binding site" evidence="7">
    <location>
        <position position="79"/>
    </location>
    <ligand>
        <name>S-adenosyl-L-methionine</name>
        <dbReference type="ChEBI" id="CHEBI:59789"/>
    </ligand>
</feature>
<gene>
    <name evidence="7 9" type="primary">rsmH</name>
    <name evidence="9" type="ORF">EYH37_02200</name>
</gene>
<dbReference type="InterPro" id="IPR029063">
    <property type="entry name" value="SAM-dependent_MTases_sf"/>
</dbReference>
<feature type="binding site" evidence="7">
    <location>
        <position position="100"/>
    </location>
    <ligand>
        <name>S-adenosyl-L-methionine</name>
        <dbReference type="ChEBI" id="CHEBI:59789"/>
    </ligand>
</feature>
<dbReference type="PIRSF" id="PIRSF004486">
    <property type="entry name" value="MraW"/>
    <property type="match status" value="1"/>
</dbReference>
<dbReference type="Gene3D" id="1.10.150.170">
    <property type="entry name" value="Putative methyltransferase TM0872, insert domain"/>
    <property type="match status" value="1"/>
</dbReference>
<evidence type="ECO:0000256" key="3">
    <source>
        <dbReference type="ARBA" id="ARBA00022552"/>
    </source>
</evidence>
<dbReference type="GO" id="GO:0071424">
    <property type="term" value="F:rRNA (cytosine-N4-)-methyltransferase activity"/>
    <property type="evidence" value="ECO:0007669"/>
    <property type="project" value="UniProtKB-UniRule"/>
</dbReference>
<evidence type="ECO:0000256" key="4">
    <source>
        <dbReference type="ARBA" id="ARBA00022603"/>
    </source>
</evidence>
<dbReference type="SUPFAM" id="SSF81799">
    <property type="entry name" value="Putative methyltransferase TM0872, insert domain"/>
    <property type="match status" value="1"/>
</dbReference>
<sequence>MQMLHFPVLLKESVELLTSNGGKVYVDATVGLGGHAYHILSRREDIYLIGIDKDPYALEESKKRLSPFEGRFSLYQADYEDIEEVLKAEGIERVDGILMDLGVSMLQLKTPERGFSFKENAPLDMRMDPKQKLTAYYVVNRYKERDLVRIIKEYGEERFAYRIAKAIVGARRKNPIETTKELADIVEKAIPKGFYKKIHPATKTFQAIRIEVNRELWHLKNALLKIPHLLNPKGRIAVISFHSLEDRIVKQTFRYFEKEGLFELLTKKPITPSEEEIKQNPPSRSAKLRVAQRV</sequence>
<reference evidence="9" key="1">
    <citation type="journal article" date="2020" name="ISME J.">
        <title>Gammaproteobacteria mediating utilization of methyl-, sulfur- and petroleum organic compounds in deep ocean hydrothermal plumes.</title>
        <authorList>
            <person name="Zhou Z."/>
            <person name="Liu Y."/>
            <person name="Pan J."/>
            <person name="Cron B.R."/>
            <person name="Toner B.M."/>
            <person name="Anantharaman K."/>
            <person name="Breier J.A."/>
            <person name="Dick G.J."/>
            <person name="Li M."/>
        </authorList>
    </citation>
    <scope>NUCLEOTIDE SEQUENCE</scope>
    <source>
        <strain evidence="9">SZUA-1501</strain>
    </source>
</reference>
<dbReference type="AlphaFoldDB" id="A0A9D0YQK9"/>
<dbReference type="FunFam" id="1.10.150.170:FF:000001">
    <property type="entry name" value="Ribosomal RNA small subunit methyltransferase H"/>
    <property type="match status" value="1"/>
</dbReference>
<dbReference type="GO" id="GO:0005737">
    <property type="term" value="C:cytoplasm"/>
    <property type="evidence" value="ECO:0007669"/>
    <property type="project" value="UniProtKB-SubCell"/>
</dbReference>
<dbReference type="EC" id="2.1.1.199" evidence="7"/>
<dbReference type="Pfam" id="PF01795">
    <property type="entry name" value="Methyltransf_5"/>
    <property type="match status" value="1"/>
</dbReference>
<evidence type="ECO:0000256" key="7">
    <source>
        <dbReference type="HAMAP-Rule" id="MF_01007"/>
    </source>
</evidence>
<evidence type="ECO:0000256" key="2">
    <source>
        <dbReference type="ARBA" id="ARBA00022490"/>
    </source>
</evidence>